<comment type="caution">
    <text evidence="2">The sequence shown here is derived from an EMBL/GenBank/DDBJ whole genome shotgun (WGS) entry which is preliminary data.</text>
</comment>
<feature type="region of interest" description="Disordered" evidence="1">
    <location>
        <begin position="102"/>
        <end position="133"/>
    </location>
</feature>
<dbReference type="AlphaFoldDB" id="A0AAW2CIG2"/>
<keyword evidence="3" id="KW-1185">Reference proteome</keyword>
<gene>
    <name evidence="2" type="ORF">SO802_017603</name>
</gene>
<reference evidence="2 3" key="1">
    <citation type="submission" date="2024-01" db="EMBL/GenBank/DDBJ databases">
        <title>A telomere-to-telomere, gap-free genome of sweet tea (Lithocarpus litseifolius).</title>
        <authorList>
            <person name="Zhou J."/>
        </authorList>
    </citation>
    <scope>NUCLEOTIDE SEQUENCE [LARGE SCALE GENOMIC DNA]</scope>
    <source>
        <strain evidence="2">Zhou-2022a</strain>
        <tissue evidence="2">Leaf</tissue>
    </source>
</reference>
<organism evidence="2 3">
    <name type="scientific">Lithocarpus litseifolius</name>
    <dbReference type="NCBI Taxonomy" id="425828"/>
    <lineage>
        <taxon>Eukaryota</taxon>
        <taxon>Viridiplantae</taxon>
        <taxon>Streptophyta</taxon>
        <taxon>Embryophyta</taxon>
        <taxon>Tracheophyta</taxon>
        <taxon>Spermatophyta</taxon>
        <taxon>Magnoliopsida</taxon>
        <taxon>eudicotyledons</taxon>
        <taxon>Gunneridae</taxon>
        <taxon>Pentapetalae</taxon>
        <taxon>rosids</taxon>
        <taxon>fabids</taxon>
        <taxon>Fagales</taxon>
        <taxon>Fagaceae</taxon>
        <taxon>Lithocarpus</taxon>
    </lineage>
</organism>
<accession>A0AAW2CIG2</accession>
<feature type="compositionally biased region" description="Acidic residues" evidence="1">
    <location>
        <begin position="110"/>
        <end position="120"/>
    </location>
</feature>
<dbReference type="EMBL" id="JAZDWU010000006">
    <property type="protein sequence ID" value="KAK9998000.1"/>
    <property type="molecule type" value="Genomic_DNA"/>
</dbReference>
<feature type="compositionally biased region" description="Basic and acidic residues" evidence="1">
    <location>
        <begin position="121"/>
        <end position="133"/>
    </location>
</feature>
<evidence type="ECO:0000256" key="1">
    <source>
        <dbReference type="SAM" id="MobiDB-lite"/>
    </source>
</evidence>
<evidence type="ECO:0000313" key="2">
    <source>
        <dbReference type="EMBL" id="KAK9998000.1"/>
    </source>
</evidence>
<proteinExistence type="predicted"/>
<evidence type="ECO:0000313" key="3">
    <source>
        <dbReference type="Proteomes" id="UP001459277"/>
    </source>
</evidence>
<sequence length="133" mass="15652">MHAYVGLLLHTQMLGLRTQPSASLHHQSQENVPTPIWIREKGKHLIKIEDIHQEEEKTPQETMTNSLEDLMTQKILKALDEHGEALKKMGGHLTRLEESKLKKPSHVEIHDDEEEVEEWDEKDRVEYERNKQF</sequence>
<name>A0AAW2CIG2_9ROSI</name>
<protein>
    <submittedName>
        <fullName evidence="2">Uncharacterized protein</fullName>
    </submittedName>
</protein>
<dbReference type="Proteomes" id="UP001459277">
    <property type="component" value="Unassembled WGS sequence"/>
</dbReference>